<dbReference type="SMART" id="SM01011">
    <property type="entry name" value="AMP_N"/>
    <property type="match status" value="1"/>
</dbReference>
<evidence type="ECO:0000256" key="8">
    <source>
        <dbReference type="ARBA" id="ARBA00022723"/>
    </source>
</evidence>
<accession>A0A9P5CTR4</accession>
<dbReference type="Gene3D" id="3.90.230.10">
    <property type="entry name" value="Creatinase/methionine aminopeptidase superfamily"/>
    <property type="match status" value="1"/>
</dbReference>
<dbReference type="EC" id="3.4.11.9" evidence="5"/>
<dbReference type="InterPro" id="IPR052433">
    <property type="entry name" value="X-Pro_dipept-like"/>
</dbReference>
<dbReference type="EMBL" id="MU032344">
    <property type="protein sequence ID" value="KAF3769967.1"/>
    <property type="molecule type" value="Genomic_DNA"/>
</dbReference>
<protein>
    <recommendedName>
        <fullName evidence="5">Xaa-Pro aminopeptidase</fullName>
        <ecNumber evidence="5">3.4.11.9</ecNumber>
    </recommendedName>
    <alternativeName>
        <fullName evidence="12">Aminoacylproline aminopeptidase</fullName>
    </alternativeName>
    <alternativeName>
        <fullName evidence="13">Prolidase</fullName>
    </alternativeName>
</protein>
<dbReference type="CDD" id="cd01087">
    <property type="entry name" value="Prolidase"/>
    <property type="match status" value="1"/>
</dbReference>
<keyword evidence="10" id="KW-0482">Metalloprotease</keyword>
<comment type="catalytic activity">
    <reaction evidence="1">
        <text>Release of any N-terminal amino acid, including proline, that is linked to proline, even from a dipeptide or tripeptide.</text>
        <dbReference type="EC" id="3.4.11.9"/>
    </reaction>
</comment>
<dbReference type="PANTHER" id="PTHR43226">
    <property type="entry name" value="XAA-PRO AMINOPEPTIDASE 3"/>
    <property type="match status" value="1"/>
</dbReference>
<evidence type="ECO:0000256" key="9">
    <source>
        <dbReference type="ARBA" id="ARBA00022801"/>
    </source>
</evidence>
<feature type="domain" description="Aminopeptidase P N-terminal" evidence="14">
    <location>
        <begin position="40"/>
        <end position="171"/>
    </location>
</feature>
<dbReference type="AlphaFoldDB" id="A0A9P5CTR4"/>
<evidence type="ECO:0000256" key="1">
    <source>
        <dbReference type="ARBA" id="ARBA00001424"/>
    </source>
</evidence>
<keyword evidence="16" id="KW-1185">Reference proteome</keyword>
<dbReference type="GO" id="GO:0030145">
    <property type="term" value="F:manganese ion binding"/>
    <property type="evidence" value="ECO:0007669"/>
    <property type="project" value="InterPro"/>
</dbReference>
<keyword evidence="7" id="KW-0645">Protease</keyword>
<evidence type="ECO:0000256" key="11">
    <source>
        <dbReference type="ARBA" id="ARBA00023211"/>
    </source>
</evidence>
<dbReference type="GeneID" id="63837108"/>
<organism evidence="15 16">
    <name type="scientific">Cryphonectria parasitica (strain ATCC 38755 / EP155)</name>
    <dbReference type="NCBI Taxonomy" id="660469"/>
    <lineage>
        <taxon>Eukaryota</taxon>
        <taxon>Fungi</taxon>
        <taxon>Dikarya</taxon>
        <taxon>Ascomycota</taxon>
        <taxon>Pezizomycotina</taxon>
        <taxon>Sordariomycetes</taxon>
        <taxon>Sordariomycetidae</taxon>
        <taxon>Diaporthales</taxon>
        <taxon>Cryphonectriaceae</taxon>
        <taxon>Cryphonectria-Endothia species complex</taxon>
        <taxon>Cryphonectria</taxon>
    </lineage>
</organism>
<evidence type="ECO:0000256" key="3">
    <source>
        <dbReference type="ARBA" id="ARBA00002443"/>
    </source>
</evidence>
<evidence type="ECO:0000256" key="12">
    <source>
        <dbReference type="ARBA" id="ARBA00030849"/>
    </source>
</evidence>
<keyword evidence="11" id="KW-0464">Manganese</keyword>
<evidence type="ECO:0000256" key="13">
    <source>
        <dbReference type="ARBA" id="ARBA00032413"/>
    </source>
</evidence>
<dbReference type="Pfam" id="PF00557">
    <property type="entry name" value="Peptidase_M24"/>
    <property type="match status" value="1"/>
</dbReference>
<evidence type="ECO:0000313" key="16">
    <source>
        <dbReference type="Proteomes" id="UP000803844"/>
    </source>
</evidence>
<dbReference type="InterPro" id="IPR036005">
    <property type="entry name" value="Creatinase/aminopeptidase-like"/>
</dbReference>
<evidence type="ECO:0000256" key="10">
    <source>
        <dbReference type="ARBA" id="ARBA00023049"/>
    </source>
</evidence>
<evidence type="ECO:0000313" key="15">
    <source>
        <dbReference type="EMBL" id="KAF3769967.1"/>
    </source>
</evidence>
<dbReference type="SUPFAM" id="SSF53092">
    <property type="entry name" value="Creatinase/prolidase N-terminal domain"/>
    <property type="match status" value="1"/>
</dbReference>
<dbReference type="GO" id="GO:0006508">
    <property type="term" value="P:proteolysis"/>
    <property type="evidence" value="ECO:0007669"/>
    <property type="project" value="UniProtKB-KW"/>
</dbReference>
<evidence type="ECO:0000256" key="2">
    <source>
        <dbReference type="ARBA" id="ARBA00001936"/>
    </source>
</evidence>
<evidence type="ECO:0000256" key="7">
    <source>
        <dbReference type="ARBA" id="ARBA00022670"/>
    </source>
</evidence>
<evidence type="ECO:0000256" key="4">
    <source>
        <dbReference type="ARBA" id="ARBA00008766"/>
    </source>
</evidence>
<keyword evidence="9" id="KW-0378">Hydrolase</keyword>
<dbReference type="Proteomes" id="UP000803844">
    <property type="component" value="Unassembled WGS sequence"/>
</dbReference>
<keyword evidence="6" id="KW-0031">Aminopeptidase</keyword>
<proteinExistence type="inferred from homology"/>
<dbReference type="Pfam" id="PF05195">
    <property type="entry name" value="AMP_N"/>
    <property type="match status" value="1"/>
</dbReference>
<evidence type="ECO:0000259" key="14">
    <source>
        <dbReference type="SMART" id="SM01011"/>
    </source>
</evidence>
<keyword evidence="8" id="KW-0479">Metal-binding</keyword>
<gene>
    <name evidence="15" type="ORF">M406DRAFT_325444</name>
</gene>
<dbReference type="Gene3D" id="3.40.350.10">
    <property type="entry name" value="Creatinase/prolidase N-terminal domain"/>
    <property type="match status" value="1"/>
</dbReference>
<dbReference type="SUPFAM" id="SSF55920">
    <property type="entry name" value="Creatinase/aminopeptidase"/>
    <property type="match status" value="1"/>
</dbReference>
<evidence type="ECO:0000256" key="6">
    <source>
        <dbReference type="ARBA" id="ARBA00022438"/>
    </source>
</evidence>
<dbReference type="OrthoDB" id="10261878at2759"/>
<sequence length="490" mass="54778">MDKVNAQLVDIDEFDAISIEIQLGESKKHMSSESRNFDKYPAKLHAHKVRHNLGVSCGLVYLPGQVSTEWEDTDGEAPFRQHRYAFYLSGANFPGVVVTYDIGRDNLILWVPVRAPARVIWVGALPSIEECAARYDVDAVRDIKGLQTYLCGLLNPQHNPPTLYVLHESQQPDLSQERCRNGSDFQLDAKRLQPAMDISRSVKTPYEIAQIRKAVDISSEAHRAVQQSIKTLSSEAQVENVFVSKCRELGAKKQAYPPIAGSGPNAAVLHYTANNQDFGDRQLMVLDASAEFNCYASDVTRTFPLNGKFSDEAKRVYQIVADMQETCISMIRPGASWREISLKARDVAYRGLLSIGLLQPGRMGQSPDPMAVSLFFMHGLGHLIGLDTHDVIEGVRSWEQLAPLPTPPLLKDMVITCEPGLYFNRAYIEAALTNQPEMEQYINKTVLEKYYLVCGCRIEDCILVTQDGYENLTSAPKGEEMIKFINGEKS</sequence>
<reference evidence="15" key="1">
    <citation type="journal article" date="2020" name="Phytopathology">
        <title>Genome sequence of the chestnut blight fungus Cryphonectria parasitica EP155: A fundamental resource for an archetypical invasive plant pathogen.</title>
        <authorList>
            <person name="Crouch J.A."/>
            <person name="Dawe A."/>
            <person name="Aerts A."/>
            <person name="Barry K."/>
            <person name="Churchill A.C.L."/>
            <person name="Grimwood J."/>
            <person name="Hillman B."/>
            <person name="Milgroom M.G."/>
            <person name="Pangilinan J."/>
            <person name="Smith M."/>
            <person name="Salamov A."/>
            <person name="Schmutz J."/>
            <person name="Yadav J."/>
            <person name="Grigoriev I.V."/>
            <person name="Nuss D."/>
        </authorList>
    </citation>
    <scope>NUCLEOTIDE SEQUENCE</scope>
    <source>
        <strain evidence="15">EP155</strain>
    </source>
</reference>
<dbReference type="RefSeq" id="XP_040780928.1">
    <property type="nucleotide sequence ID" value="XM_040919979.1"/>
</dbReference>
<comment type="cofactor">
    <cofactor evidence="2">
        <name>Mn(2+)</name>
        <dbReference type="ChEBI" id="CHEBI:29035"/>
    </cofactor>
</comment>
<dbReference type="GO" id="GO:0070006">
    <property type="term" value="F:metalloaminopeptidase activity"/>
    <property type="evidence" value="ECO:0007669"/>
    <property type="project" value="InterPro"/>
</dbReference>
<dbReference type="PANTHER" id="PTHR43226:SF3">
    <property type="entry name" value="XAA-PRO AMINOPEPTIDASE AN0832-RELATED"/>
    <property type="match status" value="1"/>
</dbReference>
<comment type="caution">
    <text evidence="15">The sequence shown here is derived from an EMBL/GenBank/DDBJ whole genome shotgun (WGS) entry which is preliminary data.</text>
</comment>
<evidence type="ECO:0000256" key="5">
    <source>
        <dbReference type="ARBA" id="ARBA00012574"/>
    </source>
</evidence>
<dbReference type="InterPro" id="IPR007865">
    <property type="entry name" value="Aminopep_P_N"/>
</dbReference>
<comment type="function">
    <text evidence="3">Catalyzes the removal of a penultimate prolyl residue from the N-termini of peptides.</text>
</comment>
<name>A0A9P5CTR4_CRYP1</name>
<dbReference type="InterPro" id="IPR000994">
    <property type="entry name" value="Pept_M24"/>
</dbReference>
<comment type="similarity">
    <text evidence="4">Belongs to the peptidase M24B family.</text>
</comment>
<dbReference type="InterPro" id="IPR029149">
    <property type="entry name" value="Creatin/AminoP/Spt16_N"/>
</dbReference>